<dbReference type="NCBIfam" id="NF005012">
    <property type="entry name" value="PRK06411.1"/>
    <property type="match status" value="1"/>
</dbReference>
<dbReference type="EMBL" id="JAACAK010000067">
    <property type="protein sequence ID" value="NIR75208.1"/>
    <property type="molecule type" value="Genomic_DNA"/>
</dbReference>
<dbReference type="InterPro" id="IPR006138">
    <property type="entry name" value="NADH_UQ_OxRdtase_20Kd_su"/>
</dbReference>
<dbReference type="GO" id="GO:0009060">
    <property type="term" value="P:aerobic respiration"/>
    <property type="evidence" value="ECO:0007669"/>
    <property type="project" value="TreeGrafter"/>
</dbReference>
<comment type="similarity">
    <text evidence="1 6 7">Belongs to the complex I 20 kDa subunit family.</text>
</comment>
<dbReference type="Gene3D" id="3.40.50.12280">
    <property type="match status" value="1"/>
</dbReference>
<feature type="region of interest" description="Disordered" evidence="8">
    <location>
        <begin position="167"/>
        <end position="224"/>
    </location>
</feature>
<comment type="catalytic activity">
    <reaction evidence="6">
        <text>a quinone + NADH + 5 H(+)(in) = a quinol + NAD(+) + 4 H(+)(out)</text>
        <dbReference type="Rhea" id="RHEA:57888"/>
        <dbReference type="ChEBI" id="CHEBI:15378"/>
        <dbReference type="ChEBI" id="CHEBI:24646"/>
        <dbReference type="ChEBI" id="CHEBI:57540"/>
        <dbReference type="ChEBI" id="CHEBI:57945"/>
        <dbReference type="ChEBI" id="CHEBI:132124"/>
    </reaction>
</comment>
<protein>
    <recommendedName>
        <fullName evidence="6">NADH-quinone oxidoreductase subunit B</fullName>
        <ecNumber evidence="6">7.1.1.-</ecNumber>
    </recommendedName>
    <alternativeName>
        <fullName evidence="6">NADH dehydrogenase I subunit B</fullName>
    </alternativeName>
    <alternativeName>
        <fullName evidence="6">NDH-1 subunit B</fullName>
    </alternativeName>
</protein>
<evidence type="ECO:0000256" key="3">
    <source>
        <dbReference type="ARBA" id="ARBA00022719"/>
    </source>
</evidence>
<dbReference type="Proteomes" id="UP000702544">
    <property type="component" value="Unassembled WGS sequence"/>
</dbReference>
<name>A0AAE4Z8Y4_9BACT</name>
<keyword evidence="6" id="KW-1003">Cell membrane</keyword>
<keyword evidence="6 7" id="KW-0408">Iron</keyword>
<feature type="binding site" evidence="6">
    <location>
        <position position="145"/>
    </location>
    <ligand>
        <name>[4Fe-4S] cluster</name>
        <dbReference type="ChEBI" id="CHEBI:49883"/>
    </ligand>
</feature>
<organism evidence="10 11">
    <name type="scientific">Candidatus Kutchimonas denitrificans</name>
    <dbReference type="NCBI Taxonomy" id="3056748"/>
    <lineage>
        <taxon>Bacteria</taxon>
        <taxon>Pseudomonadati</taxon>
        <taxon>Gemmatimonadota</taxon>
        <taxon>Gemmatimonadia</taxon>
        <taxon>Candidatus Palauibacterales</taxon>
        <taxon>Candidatus Palauibacteraceae</taxon>
        <taxon>Candidatus Kutchimonas</taxon>
    </lineage>
</organism>
<dbReference type="AlphaFoldDB" id="A0AAE4Z8Y4"/>
<keyword evidence="6 7" id="KW-0411">Iron-sulfur</keyword>
<evidence type="ECO:0000256" key="7">
    <source>
        <dbReference type="RuleBase" id="RU004464"/>
    </source>
</evidence>
<keyword evidence="3 6" id="KW-0874">Quinone</keyword>
<dbReference type="NCBIfam" id="TIGR01957">
    <property type="entry name" value="nuoB_fam"/>
    <property type="match status" value="1"/>
</dbReference>
<feature type="binding site" evidence="6">
    <location>
        <position position="50"/>
    </location>
    <ligand>
        <name>[4Fe-4S] cluster</name>
        <dbReference type="ChEBI" id="CHEBI:49883"/>
    </ligand>
</feature>
<dbReference type="GO" id="GO:0051539">
    <property type="term" value="F:4 iron, 4 sulfur cluster binding"/>
    <property type="evidence" value="ECO:0007669"/>
    <property type="project" value="UniProtKB-KW"/>
</dbReference>
<keyword evidence="2 6" id="KW-0813">Transport</keyword>
<feature type="binding site" evidence="6">
    <location>
        <position position="51"/>
    </location>
    <ligand>
        <name>[4Fe-4S] cluster</name>
        <dbReference type="ChEBI" id="CHEBI:49883"/>
    </ligand>
</feature>
<evidence type="ECO:0000313" key="11">
    <source>
        <dbReference type="Proteomes" id="UP000702544"/>
    </source>
</evidence>
<dbReference type="GO" id="GO:0048038">
    <property type="term" value="F:quinone binding"/>
    <property type="evidence" value="ECO:0007669"/>
    <property type="project" value="UniProtKB-KW"/>
</dbReference>
<dbReference type="GO" id="GO:0005886">
    <property type="term" value="C:plasma membrane"/>
    <property type="evidence" value="ECO:0007669"/>
    <property type="project" value="UniProtKB-SubCell"/>
</dbReference>
<evidence type="ECO:0000256" key="6">
    <source>
        <dbReference type="HAMAP-Rule" id="MF_01356"/>
    </source>
</evidence>
<dbReference type="GO" id="GO:0005506">
    <property type="term" value="F:iron ion binding"/>
    <property type="evidence" value="ECO:0007669"/>
    <property type="project" value="UniProtKB-UniRule"/>
</dbReference>
<dbReference type="PROSITE" id="PS01150">
    <property type="entry name" value="COMPLEX1_20K"/>
    <property type="match status" value="1"/>
</dbReference>
<feature type="domain" description="NADH:ubiquinone oxidoreductase-like 20kDa subunit" evidence="9">
    <location>
        <begin position="50"/>
        <end position="158"/>
    </location>
</feature>
<feature type="compositionally biased region" description="Polar residues" evidence="8">
    <location>
        <begin position="198"/>
        <end position="215"/>
    </location>
</feature>
<sequence>MAKGDQDPGGAGTTRVETEIPRNWIIARLDDLVNWARRGSLWPMPFGTACCAIEMMATAASKYDMARYGMERMGYTPRQADVMLVAGRVAYKMAPVMRRIWDQMPQPKWCLSMGACASTGGVFDTYTMVQGIDTIVPVDVYVPGCPPRPEQLLYGLLMIQEKIRGESFKDPRPRAEGPEDVAKPQLSPEDVELVASPFGNSTFQNRVSGLESSSPILRPGDRKE</sequence>
<keyword evidence="6" id="KW-0830">Ubiquinone</keyword>
<feature type="compositionally biased region" description="Basic and acidic residues" evidence="8">
    <location>
        <begin position="167"/>
        <end position="182"/>
    </location>
</feature>
<dbReference type="GO" id="GO:0050136">
    <property type="term" value="F:NADH dehydrogenase (quinone) (non-electrogenic) activity"/>
    <property type="evidence" value="ECO:0007669"/>
    <property type="project" value="UniProtKB-UniRule"/>
</dbReference>
<keyword evidence="6 7" id="KW-0479">Metal-binding</keyword>
<dbReference type="FunFam" id="3.40.50.12280:FF:000002">
    <property type="entry name" value="NADH-quinone oxidoreductase subunit B"/>
    <property type="match status" value="1"/>
</dbReference>
<keyword evidence="6" id="KW-0472">Membrane</keyword>
<evidence type="ECO:0000256" key="2">
    <source>
        <dbReference type="ARBA" id="ARBA00022448"/>
    </source>
</evidence>
<dbReference type="PANTHER" id="PTHR11995">
    <property type="entry name" value="NADH DEHYDROGENASE"/>
    <property type="match status" value="1"/>
</dbReference>
<comment type="caution">
    <text evidence="10">The sequence shown here is derived from an EMBL/GenBank/DDBJ whole genome shotgun (WGS) entry which is preliminary data.</text>
</comment>
<gene>
    <name evidence="6" type="primary">nuoB</name>
    <name evidence="10" type="ORF">GWO12_08865</name>
</gene>
<evidence type="ECO:0000259" key="9">
    <source>
        <dbReference type="Pfam" id="PF01058"/>
    </source>
</evidence>
<dbReference type="PANTHER" id="PTHR11995:SF14">
    <property type="entry name" value="NADH DEHYDROGENASE [UBIQUINONE] IRON-SULFUR PROTEIN 7, MITOCHONDRIAL"/>
    <property type="match status" value="1"/>
</dbReference>
<evidence type="ECO:0000256" key="5">
    <source>
        <dbReference type="ARBA" id="ARBA00023027"/>
    </source>
</evidence>
<dbReference type="GO" id="GO:0015990">
    <property type="term" value="P:electron transport coupled proton transport"/>
    <property type="evidence" value="ECO:0007669"/>
    <property type="project" value="TreeGrafter"/>
</dbReference>
<comment type="cofactor">
    <cofactor evidence="6">
        <name>[4Fe-4S] cluster</name>
        <dbReference type="ChEBI" id="CHEBI:49883"/>
    </cofactor>
    <text evidence="6">Binds 1 [4Fe-4S] cluster.</text>
</comment>
<comment type="subcellular location">
    <subcellularLocation>
        <location evidence="6">Cell membrane</location>
        <topology evidence="6">Peripheral membrane protein</topology>
        <orientation evidence="6">Cytoplasmic side</orientation>
    </subcellularLocation>
</comment>
<keyword evidence="5 6" id="KW-0520">NAD</keyword>
<reference evidence="10 11" key="1">
    <citation type="submission" date="2020-01" db="EMBL/GenBank/DDBJ databases">
        <title>Genomes assembled from Gulf of Kutch pelagic sediment metagenomes.</title>
        <authorList>
            <person name="Chandrashekar M."/>
            <person name="Mahajan M.S."/>
            <person name="Dave K.J."/>
            <person name="Vatsa P."/>
            <person name="Nathani N.M."/>
        </authorList>
    </citation>
    <scope>NUCLEOTIDE SEQUENCE [LARGE SCALE GENOMIC DNA]</scope>
    <source>
        <strain evidence="10">KS3-K002</strain>
    </source>
</reference>
<keyword evidence="4 6" id="KW-1278">Translocase</keyword>
<dbReference type="EC" id="7.1.1.-" evidence="6"/>
<evidence type="ECO:0000256" key="1">
    <source>
        <dbReference type="ARBA" id="ARBA00009173"/>
    </source>
</evidence>
<dbReference type="InterPro" id="IPR006137">
    <property type="entry name" value="NADH_UbQ_OxRdtase-like_20kDa"/>
</dbReference>
<accession>A0AAE4Z8Y4</accession>
<evidence type="ECO:0000313" key="10">
    <source>
        <dbReference type="EMBL" id="NIR75208.1"/>
    </source>
</evidence>
<feature type="binding site" evidence="6">
    <location>
        <position position="116"/>
    </location>
    <ligand>
        <name>[4Fe-4S] cluster</name>
        <dbReference type="ChEBI" id="CHEBI:49883"/>
    </ligand>
</feature>
<dbReference type="Pfam" id="PF01058">
    <property type="entry name" value="Oxidored_q6"/>
    <property type="match status" value="1"/>
</dbReference>
<evidence type="ECO:0000256" key="4">
    <source>
        <dbReference type="ARBA" id="ARBA00022967"/>
    </source>
</evidence>
<dbReference type="GO" id="GO:0045271">
    <property type="term" value="C:respiratory chain complex I"/>
    <property type="evidence" value="ECO:0007669"/>
    <property type="project" value="TreeGrafter"/>
</dbReference>
<keyword evidence="6 7" id="KW-0004">4Fe-4S</keyword>
<dbReference type="SUPFAM" id="SSF56770">
    <property type="entry name" value="HydA/Nqo6-like"/>
    <property type="match status" value="1"/>
</dbReference>
<comment type="subunit">
    <text evidence="6">NDH-1 is composed of 14 different subunits. Subunits NuoB, C, D, E, F, and G constitute the peripheral sector of the complex.</text>
</comment>
<evidence type="ECO:0000256" key="8">
    <source>
        <dbReference type="SAM" id="MobiDB-lite"/>
    </source>
</evidence>
<dbReference type="HAMAP" id="MF_01356">
    <property type="entry name" value="NDH1_NuoB"/>
    <property type="match status" value="1"/>
</dbReference>
<dbReference type="GO" id="GO:0008137">
    <property type="term" value="F:NADH dehydrogenase (ubiquinone) activity"/>
    <property type="evidence" value="ECO:0007669"/>
    <property type="project" value="InterPro"/>
</dbReference>
<comment type="function">
    <text evidence="6">NDH-1 shuttles electrons from NADH, via FMN and iron-sulfur (Fe-S) centers, to quinones in the respiratory chain. The immediate electron acceptor for the enzyme in this species is believed to be ubiquinone. Couples the redox reaction to proton translocation (for every two electrons transferred, four hydrogen ions are translocated across the cytoplasmic membrane), and thus conserves the redox energy in a proton gradient.</text>
</comment>
<proteinExistence type="inferred from homology"/>